<keyword evidence="2" id="KW-1185">Reference proteome</keyword>
<comment type="caution">
    <text evidence="1">The sequence shown here is derived from an EMBL/GenBank/DDBJ whole genome shotgun (WGS) entry which is preliminary data.</text>
</comment>
<dbReference type="Proteomes" id="UP001142317">
    <property type="component" value="Unassembled WGS sequence"/>
</dbReference>
<dbReference type="Gene3D" id="3.90.1140.10">
    <property type="entry name" value="Cyclic phosphodiesterase"/>
    <property type="match status" value="1"/>
</dbReference>
<reference evidence="1" key="1">
    <citation type="journal article" date="2014" name="Int. J. Syst. Evol. Microbiol.">
        <title>Complete genome sequence of Corynebacterium casei LMG S-19264T (=DSM 44701T), isolated from a smear-ripened cheese.</title>
        <authorList>
            <consortium name="US DOE Joint Genome Institute (JGI-PGF)"/>
            <person name="Walter F."/>
            <person name="Albersmeier A."/>
            <person name="Kalinowski J."/>
            <person name="Ruckert C."/>
        </authorList>
    </citation>
    <scope>NUCLEOTIDE SEQUENCE</scope>
    <source>
        <strain evidence="1">VKM Ac-1447</strain>
    </source>
</reference>
<evidence type="ECO:0008006" key="3">
    <source>
        <dbReference type="Google" id="ProtNLM"/>
    </source>
</evidence>
<dbReference type="RefSeq" id="WP_210007234.1">
    <property type="nucleotide sequence ID" value="NZ_BSEO01000014.1"/>
</dbReference>
<evidence type="ECO:0000313" key="2">
    <source>
        <dbReference type="Proteomes" id="UP001142317"/>
    </source>
</evidence>
<evidence type="ECO:0000313" key="1">
    <source>
        <dbReference type="EMBL" id="GLJ81082.1"/>
    </source>
</evidence>
<dbReference type="EMBL" id="BSEO01000014">
    <property type="protein sequence ID" value="GLJ81082.1"/>
    <property type="molecule type" value="Genomic_DNA"/>
</dbReference>
<sequence>MFSVELLPSDDVDAAVRDDWQRLIDAGLPSAGRHPSETNRPHVTVAVRDDLPDGAVSRLAVLGERLPPVCRLGGAVVFPARDRFVLARPIVMTAALMRFHADVVGLIGAPPEDYAVTAQDRWTPHVTLARRMTSEQVGQALAVVGAASLDGRFSGLRLWDAEQKLVTVLR</sequence>
<dbReference type="Pfam" id="PF13563">
    <property type="entry name" value="2_5_RNA_ligase2"/>
    <property type="match status" value="1"/>
</dbReference>
<accession>A0A9W6HIS8</accession>
<gene>
    <name evidence="1" type="ORF">GCM10017586_27650</name>
</gene>
<dbReference type="AlphaFoldDB" id="A0A9W6HIS8"/>
<proteinExistence type="predicted"/>
<organism evidence="1 2">
    <name type="scientific">Microbacterium imperiale</name>
    <dbReference type="NCBI Taxonomy" id="33884"/>
    <lineage>
        <taxon>Bacteria</taxon>
        <taxon>Bacillati</taxon>
        <taxon>Actinomycetota</taxon>
        <taxon>Actinomycetes</taxon>
        <taxon>Micrococcales</taxon>
        <taxon>Microbacteriaceae</taxon>
        <taxon>Microbacterium</taxon>
    </lineage>
</organism>
<reference evidence="1" key="2">
    <citation type="submission" date="2023-01" db="EMBL/GenBank/DDBJ databases">
        <authorList>
            <person name="Sun Q."/>
            <person name="Evtushenko L."/>
        </authorList>
    </citation>
    <scope>NUCLEOTIDE SEQUENCE</scope>
    <source>
        <strain evidence="1">VKM Ac-1447</strain>
    </source>
</reference>
<protein>
    <recommendedName>
        <fullName evidence="3">2'-5' RNA ligase family protein</fullName>
    </recommendedName>
</protein>
<dbReference type="InterPro" id="IPR009097">
    <property type="entry name" value="Cyclic_Pdiesterase"/>
</dbReference>
<dbReference type="SUPFAM" id="SSF55144">
    <property type="entry name" value="LigT-like"/>
    <property type="match status" value="1"/>
</dbReference>
<name>A0A9W6HIS8_9MICO</name>